<gene>
    <name evidence="2" type="ORF">FSAL1345_LOCUS1700</name>
    <name evidence="3" type="ORF">FSAL1345_LOCUS1701</name>
</gene>
<evidence type="ECO:0000313" key="3">
    <source>
        <dbReference type="EMBL" id="CAE0318432.1"/>
    </source>
</evidence>
<accession>A0A7S3IAK2</accession>
<feature type="chain" id="PRO_5036212147" evidence="1">
    <location>
        <begin position="16"/>
        <end position="328"/>
    </location>
</feature>
<dbReference type="CDD" id="cd22935">
    <property type="entry name" value="SctA-like"/>
    <property type="match status" value="1"/>
</dbReference>
<protein>
    <submittedName>
        <fullName evidence="3">Uncharacterized protein</fullName>
    </submittedName>
</protein>
<dbReference type="AlphaFoldDB" id="A0A7S3IAK2"/>
<dbReference type="EMBL" id="HBIF01002020">
    <property type="protein sequence ID" value="CAE0318431.1"/>
    <property type="molecule type" value="Transcribed_RNA"/>
</dbReference>
<dbReference type="PANTHER" id="PTHR38742">
    <property type="entry name" value="PROTEIN GP17"/>
    <property type="match status" value="1"/>
</dbReference>
<keyword evidence="1" id="KW-0732">Signal</keyword>
<organism evidence="3">
    <name type="scientific">Fabrea salina</name>
    <dbReference type="NCBI Taxonomy" id="342563"/>
    <lineage>
        <taxon>Eukaryota</taxon>
        <taxon>Sar</taxon>
        <taxon>Alveolata</taxon>
        <taxon>Ciliophora</taxon>
        <taxon>Postciliodesmatophora</taxon>
        <taxon>Heterotrichea</taxon>
        <taxon>Heterotrichida</taxon>
        <taxon>Fabreidae</taxon>
        <taxon>Fabrea</taxon>
    </lineage>
</organism>
<dbReference type="PANTHER" id="PTHR38742:SF1">
    <property type="entry name" value="SECRETED PROTEIN C"/>
    <property type="match status" value="1"/>
</dbReference>
<name>A0A7S3IAK2_9CILI</name>
<sequence length="328" mass="35419">MKVLVGLLALGMCLGSTNLPVKSTPSVEGVLELIGGVLKGMGADINAQDIKPCISDIGTVGTEVENAISSFSKESFEGIKNGLHEIAEAFQGVPTAIKECKAAEAETADVFEDAITSFKNPWGLVYHLGKSILLNGHEIFDDVSGAMQAWENSNWEQCGLKIGEAMFAVLGNDGNSDIVPVGKEILDIFLGIVAGIAHDFGFDSIDACITDVDKSVQDFIDAVKNFKRKDIRGIIDGLKDTANGVRSLPNDIRECAKAAKDAEKVAANIEKAVAAFTDPIYLAWHVTTTLILNGREIGEEIFTAVYDWETKDFYHFGYYIGEAMFKIL</sequence>
<reference evidence="3" key="1">
    <citation type="submission" date="2021-01" db="EMBL/GenBank/DDBJ databases">
        <authorList>
            <person name="Corre E."/>
            <person name="Pelletier E."/>
            <person name="Niang G."/>
            <person name="Scheremetjew M."/>
            <person name="Finn R."/>
            <person name="Kale V."/>
            <person name="Holt S."/>
            <person name="Cochrane G."/>
            <person name="Meng A."/>
            <person name="Brown T."/>
            <person name="Cohen L."/>
        </authorList>
    </citation>
    <scope>NUCLEOTIDE SEQUENCE</scope>
</reference>
<evidence type="ECO:0000256" key="1">
    <source>
        <dbReference type="SAM" id="SignalP"/>
    </source>
</evidence>
<feature type="signal peptide" evidence="1">
    <location>
        <begin position="1"/>
        <end position="15"/>
    </location>
</feature>
<evidence type="ECO:0000313" key="2">
    <source>
        <dbReference type="EMBL" id="CAE0318431.1"/>
    </source>
</evidence>
<dbReference type="EMBL" id="HBIF01002021">
    <property type="protein sequence ID" value="CAE0318432.1"/>
    <property type="molecule type" value="Transcribed_RNA"/>
</dbReference>
<proteinExistence type="predicted"/>